<reference evidence="2 3" key="1">
    <citation type="submission" date="2019-01" db="EMBL/GenBank/DDBJ databases">
        <authorList>
            <person name="Chen W.-M."/>
        </authorList>
    </citation>
    <scope>NUCLEOTIDE SEQUENCE [LARGE SCALE GENOMIC DNA]</scope>
    <source>
        <strain evidence="2 3">CCP-7</strain>
    </source>
</reference>
<dbReference type="EMBL" id="SACN01000001">
    <property type="protein sequence ID" value="RVT94352.1"/>
    <property type="molecule type" value="Genomic_DNA"/>
</dbReference>
<accession>A0A437M9J2</accession>
<dbReference type="InterPro" id="IPR005583">
    <property type="entry name" value="YaaA"/>
</dbReference>
<dbReference type="NCBIfam" id="NF002542">
    <property type="entry name" value="PRK02101.1-3"/>
    <property type="match status" value="1"/>
</dbReference>
<sequence length="252" mass="28286">MIALISPAKSLDYKSPLPSLMPTTPRFAEEALETAAAAAKLGPKKLSKLMSISDKLAQLNADRYKGFAEQEERPALYAFSGDVYIGFEAKTLDSHAIRFAQDHVRILSGLYGLLRPLDLIRPYRLEMGTRWAPGRKKTLYEMWGNRISDALAADLLEDGSNVIVNLASKEYWHAVEQAPPKGVRIITIDFREERPTGLVFNSFGAKRARGMMARWMCEHHVTDPEGLKGFDSDGYRFDSIEGDVWRFVKAMG</sequence>
<evidence type="ECO:0000256" key="1">
    <source>
        <dbReference type="HAMAP-Rule" id="MF_00652"/>
    </source>
</evidence>
<name>A0A437M9J2_9SPHN</name>
<dbReference type="AlphaFoldDB" id="A0A437M9J2"/>
<protein>
    <recommendedName>
        <fullName evidence="1">UPF0246 protein EOD43_11060</fullName>
    </recommendedName>
</protein>
<keyword evidence="3" id="KW-1185">Reference proteome</keyword>
<organism evidence="2 3">
    <name type="scientific">Sphingomonas crocodyli</name>
    <dbReference type="NCBI Taxonomy" id="1979270"/>
    <lineage>
        <taxon>Bacteria</taxon>
        <taxon>Pseudomonadati</taxon>
        <taxon>Pseudomonadota</taxon>
        <taxon>Alphaproteobacteria</taxon>
        <taxon>Sphingomonadales</taxon>
        <taxon>Sphingomonadaceae</taxon>
        <taxon>Sphingomonas</taxon>
    </lineage>
</organism>
<dbReference type="RefSeq" id="WP_127743764.1">
    <property type="nucleotide sequence ID" value="NZ_SACN01000001.1"/>
</dbReference>
<evidence type="ECO:0000313" key="3">
    <source>
        <dbReference type="Proteomes" id="UP000282971"/>
    </source>
</evidence>
<dbReference type="GO" id="GO:0033194">
    <property type="term" value="P:response to hydroperoxide"/>
    <property type="evidence" value="ECO:0007669"/>
    <property type="project" value="TreeGrafter"/>
</dbReference>
<dbReference type="HAMAP" id="MF_00652">
    <property type="entry name" value="UPF0246"/>
    <property type="match status" value="1"/>
</dbReference>
<evidence type="ECO:0000313" key="2">
    <source>
        <dbReference type="EMBL" id="RVT94352.1"/>
    </source>
</evidence>
<comment type="caution">
    <text evidence="2">The sequence shown here is derived from an EMBL/GenBank/DDBJ whole genome shotgun (WGS) entry which is preliminary data.</text>
</comment>
<dbReference type="OrthoDB" id="9777133at2"/>
<proteinExistence type="inferred from homology"/>
<dbReference type="PANTHER" id="PTHR30283">
    <property type="entry name" value="PEROXIDE STRESS RESPONSE PROTEIN YAAA"/>
    <property type="match status" value="1"/>
</dbReference>
<comment type="similarity">
    <text evidence="1">Belongs to the UPF0246 family.</text>
</comment>
<dbReference type="Pfam" id="PF03883">
    <property type="entry name" value="H2O2_YaaD"/>
    <property type="match status" value="1"/>
</dbReference>
<dbReference type="PANTHER" id="PTHR30283:SF4">
    <property type="entry name" value="PEROXIDE STRESS RESISTANCE PROTEIN YAAA"/>
    <property type="match status" value="1"/>
</dbReference>
<dbReference type="GO" id="GO:0005829">
    <property type="term" value="C:cytosol"/>
    <property type="evidence" value="ECO:0007669"/>
    <property type="project" value="TreeGrafter"/>
</dbReference>
<gene>
    <name evidence="2" type="primary">yaaA</name>
    <name evidence="2" type="ORF">EOD43_11060</name>
</gene>
<dbReference type="Proteomes" id="UP000282971">
    <property type="component" value="Unassembled WGS sequence"/>
</dbReference>